<feature type="non-terminal residue" evidence="2">
    <location>
        <position position="1"/>
    </location>
</feature>
<protein>
    <recommendedName>
        <fullName evidence="1">Mos1 transposase HTH domain-containing protein</fullName>
    </recommendedName>
</protein>
<dbReference type="AlphaFoldDB" id="E2BC19"/>
<dbReference type="InterPro" id="IPR041426">
    <property type="entry name" value="Mos1_HTH"/>
</dbReference>
<evidence type="ECO:0000259" key="1">
    <source>
        <dbReference type="Pfam" id="PF17906"/>
    </source>
</evidence>
<dbReference type="Gene3D" id="1.10.10.1450">
    <property type="match status" value="1"/>
</dbReference>
<sequence>NKRHLREVLIFCFNWKKTAAEAHRMLVEVYGNNVPFDKTYREWFRRFKM</sequence>
<feature type="domain" description="Mos1 transposase HTH" evidence="1">
    <location>
        <begin position="2"/>
        <end position="48"/>
    </location>
</feature>
<proteinExistence type="predicted"/>
<feature type="non-terminal residue" evidence="2">
    <location>
        <position position="49"/>
    </location>
</feature>
<accession>E2BC19</accession>
<dbReference type="InParanoid" id="E2BC19"/>
<dbReference type="Pfam" id="PF17906">
    <property type="entry name" value="HTH_48"/>
    <property type="match status" value="1"/>
</dbReference>
<evidence type="ECO:0000313" key="3">
    <source>
        <dbReference type="Proteomes" id="UP000008237"/>
    </source>
</evidence>
<evidence type="ECO:0000313" key="2">
    <source>
        <dbReference type="EMBL" id="EFN86763.1"/>
    </source>
</evidence>
<dbReference type="EMBL" id="GL447246">
    <property type="protein sequence ID" value="EFN86763.1"/>
    <property type="molecule type" value="Genomic_DNA"/>
</dbReference>
<name>E2BC19_HARSA</name>
<reference evidence="2 3" key="1">
    <citation type="journal article" date="2010" name="Science">
        <title>Genomic comparison of the ants Camponotus floridanus and Harpegnathos saltator.</title>
        <authorList>
            <person name="Bonasio R."/>
            <person name="Zhang G."/>
            <person name="Ye C."/>
            <person name="Mutti N.S."/>
            <person name="Fang X."/>
            <person name="Qin N."/>
            <person name="Donahue G."/>
            <person name="Yang P."/>
            <person name="Li Q."/>
            <person name="Li C."/>
            <person name="Zhang P."/>
            <person name="Huang Z."/>
            <person name="Berger S.L."/>
            <person name="Reinberg D."/>
            <person name="Wang J."/>
            <person name="Liebig J."/>
        </authorList>
    </citation>
    <scope>NUCLEOTIDE SEQUENCE [LARGE SCALE GENOMIC DNA]</scope>
    <source>
        <strain evidence="2 3">R22 G/1</strain>
    </source>
</reference>
<organism evidence="3">
    <name type="scientific">Harpegnathos saltator</name>
    <name type="common">Jerdon's jumping ant</name>
    <dbReference type="NCBI Taxonomy" id="610380"/>
    <lineage>
        <taxon>Eukaryota</taxon>
        <taxon>Metazoa</taxon>
        <taxon>Ecdysozoa</taxon>
        <taxon>Arthropoda</taxon>
        <taxon>Hexapoda</taxon>
        <taxon>Insecta</taxon>
        <taxon>Pterygota</taxon>
        <taxon>Neoptera</taxon>
        <taxon>Endopterygota</taxon>
        <taxon>Hymenoptera</taxon>
        <taxon>Apocrita</taxon>
        <taxon>Aculeata</taxon>
        <taxon>Formicoidea</taxon>
        <taxon>Formicidae</taxon>
        <taxon>Ponerinae</taxon>
        <taxon>Ponerini</taxon>
        <taxon>Harpegnathos</taxon>
    </lineage>
</organism>
<keyword evidence="3" id="KW-1185">Reference proteome</keyword>
<gene>
    <name evidence="2" type="ORF">EAI_11943</name>
</gene>
<dbReference type="Proteomes" id="UP000008237">
    <property type="component" value="Unassembled WGS sequence"/>
</dbReference>